<evidence type="ECO:0000313" key="1">
    <source>
        <dbReference type="EMBL" id="EFU40452.1"/>
    </source>
</evidence>
<dbReference type="RefSeq" id="WP_006210682.1">
    <property type="nucleotide sequence ID" value="NZ_ADHJ01000034.1"/>
</dbReference>
<dbReference type="EMBL" id="ADHJ01000034">
    <property type="protein sequence ID" value="EFU40452.1"/>
    <property type="molecule type" value="Genomic_DNA"/>
</dbReference>
<protein>
    <submittedName>
        <fullName evidence="1">Uncharacterized protein</fullName>
    </submittedName>
</protein>
<reference evidence="1 2" key="1">
    <citation type="journal article" date="2010" name="BMC Genomics">
        <title>Genome sequence of the pattern forming Paenibacillus vortex bacterium reveals potential for thriving in complex environments.</title>
        <authorList>
            <person name="Sirota-Madi A."/>
            <person name="Olender T."/>
            <person name="Helman Y."/>
            <person name="Ingham C."/>
            <person name="Brainis I."/>
            <person name="Roth D."/>
            <person name="Hagi E."/>
            <person name="Brodsky L."/>
            <person name="Leshkowitz D."/>
            <person name="Galatenko V."/>
            <person name="Nikolaev V."/>
            <person name="Mugasimangalam R.C."/>
            <person name="Bransburg-Zabary S."/>
            <person name="Gutnick D.L."/>
            <person name="Lancet D."/>
            <person name="Ben-Jacob E."/>
        </authorList>
    </citation>
    <scope>NUCLEOTIDE SEQUENCE [LARGE SCALE GENOMIC DNA]</scope>
    <source>
        <strain evidence="1 2">V453</strain>
    </source>
</reference>
<accession>A0A2R9SSY6</accession>
<name>A0A2R9SSY6_9BACL</name>
<dbReference type="AlphaFoldDB" id="A0A2R9SSY6"/>
<gene>
    <name evidence="1" type="ORF">PVOR_19269</name>
</gene>
<dbReference type="Proteomes" id="UP000003094">
    <property type="component" value="Unassembled WGS sequence"/>
</dbReference>
<organism evidence="1 2">
    <name type="scientific">Paenibacillus vortex V453</name>
    <dbReference type="NCBI Taxonomy" id="715225"/>
    <lineage>
        <taxon>Bacteria</taxon>
        <taxon>Bacillati</taxon>
        <taxon>Bacillota</taxon>
        <taxon>Bacilli</taxon>
        <taxon>Bacillales</taxon>
        <taxon>Paenibacillaceae</taxon>
        <taxon>Paenibacillus</taxon>
    </lineage>
</organism>
<sequence>MNKELTNPRQIPPCKDPLICHTVIGKGDHEIEAIVYLYSLGGYEIDLIKVQFRKKSSFMIVQGTSETRVLLDQDKLEQDACFVSGLRDCPQTFRVHISYVPDVGKTSGRVFVQGILTDHFGRSPQSLTYLIAEWIGFTPDCTDTTGILKHIEHTHECGPLKISVDIHQNVPRGFLNVAEVFFSDLSTNTWMVRDYKQGSRNSDPLILFNQNIEENDVLLCPASGIYSKSMVQQIWIRSINLFIPQFNACGKLCIDGMFMANNIWHSIQPRILARWTYDGNECP</sequence>
<dbReference type="KEGG" id="pvo:PVOR_19269"/>
<keyword evidence="2" id="KW-1185">Reference proteome</keyword>
<comment type="caution">
    <text evidence="1">The sequence shown here is derived from an EMBL/GenBank/DDBJ whole genome shotgun (WGS) entry which is preliminary data.</text>
</comment>
<proteinExistence type="predicted"/>
<evidence type="ECO:0000313" key="2">
    <source>
        <dbReference type="Proteomes" id="UP000003094"/>
    </source>
</evidence>